<evidence type="ECO:0000313" key="2">
    <source>
        <dbReference type="EMBL" id="RKT01073.1"/>
    </source>
</evidence>
<dbReference type="OrthoDB" id="1450618at2"/>
<gene>
    <name evidence="2" type="ORF">BCF58_0284</name>
</gene>
<feature type="compositionally biased region" description="Basic and acidic residues" evidence="1">
    <location>
        <begin position="1"/>
        <end position="15"/>
    </location>
</feature>
<accession>A0A495SLL9</accession>
<name>A0A495SLL9_9FLAO</name>
<evidence type="ECO:0000313" key="3">
    <source>
        <dbReference type="Proteomes" id="UP000272428"/>
    </source>
</evidence>
<evidence type="ECO:0000256" key="1">
    <source>
        <dbReference type="SAM" id="MobiDB-lite"/>
    </source>
</evidence>
<protein>
    <submittedName>
        <fullName evidence="2">Uncharacterized protein</fullName>
    </submittedName>
</protein>
<dbReference type="AlphaFoldDB" id="A0A495SLL9"/>
<dbReference type="EMBL" id="RBXB01000001">
    <property type="protein sequence ID" value="RKT01073.1"/>
    <property type="molecule type" value="Genomic_DNA"/>
</dbReference>
<sequence>MKTFKNYKEESRKNWGSELDEGQTLNSDQIKVGALLRIADASELMALNHLQLQIELDQMKNSREYYKNLYESSQKTISSFKGQITKLKNRLKNLNNEK</sequence>
<organism evidence="2 3">
    <name type="scientific">Chryseobacterium defluvii</name>
    <dbReference type="NCBI Taxonomy" id="160396"/>
    <lineage>
        <taxon>Bacteria</taxon>
        <taxon>Pseudomonadati</taxon>
        <taxon>Bacteroidota</taxon>
        <taxon>Flavobacteriia</taxon>
        <taxon>Flavobacteriales</taxon>
        <taxon>Weeksellaceae</taxon>
        <taxon>Chryseobacterium group</taxon>
        <taxon>Chryseobacterium</taxon>
    </lineage>
</organism>
<keyword evidence="3" id="KW-1185">Reference proteome</keyword>
<proteinExistence type="predicted"/>
<dbReference type="RefSeq" id="WP_121460019.1">
    <property type="nucleotide sequence ID" value="NZ_RBXB01000001.1"/>
</dbReference>
<comment type="caution">
    <text evidence="2">The sequence shown here is derived from an EMBL/GenBank/DDBJ whole genome shotgun (WGS) entry which is preliminary data.</text>
</comment>
<feature type="region of interest" description="Disordered" evidence="1">
    <location>
        <begin position="1"/>
        <end position="20"/>
    </location>
</feature>
<reference evidence="2 3" key="1">
    <citation type="submission" date="2018-10" db="EMBL/GenBank/DDBJ databases">
        <title>Genomic Encyclopedia of Archaeal and Bacterial Type Strains, Phase II (KMG-II): from individual species to whole genera.</title>
        <authorList>
            <person name="Goeker M."/>
        </authorList>
    </citation>
    <scope>NUCLEOTIDE SEQUENCE [LARGE SCALE GENOMIC DNA]</scope>
    <source>
        <strain evidence="2 3">DSM 14219</strain>
    </source>
</reference>
<dbReference type="Proteomes" id="UP000272428">
    <property type="component" value="Unassembled WGS sequence"/>
</dbReference>